<dbReference type="GeneID" id="12985247"/>
<evidence type="ECO:0000313" key="2">
    <source>
        <dbReference type="Proteomes" id="UP000009058"/>
    </source>
</evidence>
<accession>G4MNU6</accession>
<dbReference type="KEGG" id="mgr:MGG_16226"/>
<keyword evidence="2" id="KW-1185">Reference proteome</keyword>
<dbReference type="VEuPathDB" id="FungiDB:MGG_16226"/>
<dbReference type="EMBL" id="CM001231">
    <property type="protein sequence ID" value="EHA57103.1"/>
    <property type="molecule type" value="Genomic_DNA"/>
</dbReference>
<gene>
    <name evidence="1" type="ORF">MGG_16226</name>
</gene>
<name>G4MNU6_PYRO7</name>
<protein>
    <submittedName>
        <fullName evidence="1">Uncharacterized protein</fullName>
    </submittedName>
</protein>
<dbReference type="AlphaFoldDB" id="G4MNU6"/>
<reference evidence="1 2" key="1">
    <citation type="journal article" date="2005" name="Nature">
        <title>The genome sequence of the rice blast fungus Magnaporthe grisea.</title>
        <authorList>
            <person name="Dean R.A."/>
            <person name="Talbot N.J."/>
            <person name="Ebbole D.J."/>
            <person name="Farman M.L."/>
            <person name="Mitchell T.K."/>
            <person name="Orbach M.J."/>
            <person name="Thon M."/>
            <person name="Kulkarni R."/>
            <person name="Xu J.R."/>
            <person name="Pan H."/>
            <person name="Read N.D."/>
            <person name="Lee Y.H."/>
            <person name="Carbone I."/>
            <person name="Brown D."/>
            <person name="Oh Y.Y."/>
            <person name="Donofrio N."/>
            <person name="Jeong J.S."/>
            <person name="Soanes D.M."/>
            <person name="Djonovic S."/>
            <person name="Kolomiets E."/>
            <person name="Rehmeyer C."/>
            <person name="Li W."/>
            <person name="Harding M."/>
            <person name="Kim S."/>
            <person name="Lebrun M.H."/>
            <person name="Bohnert H."/>
            <person name="Coughlan S."/>
            <person name="Butler J."/>
            <person name="Calvo S."/>
            <person name="Ma L.J."/>
            <person name="Nicol R."/>
            <person name="Purcell S."/>
            <person name="Nusbaum C."/>
            <person name="Galagan J.E."/>
            <person name="Birren B.W."/>
        </authorList>
    </citation>
    <scope>NUCLEOTIDE SEQUENCE [LARGE SCALE GENOMIC DNA]</scope>
    <source>
        <strain evidence="2">70-15 / ATCC MYA-4617 / FGSC 8958</strain>
    </source>
</reference>
<evidence type="ECO:0000313" key="1">
    <source>
        <dbReference type="EMBL" id="EHA57103.1"/>
    </source>
</evidence>
<reference key="2">
    <citation type="submission" date="2011-05" db="EMBL/GenBank/DDBJ databases">
        <title>The Genome Sequence of Magnaporthe oryzae 70-15.</title>
        <authorList>
            <consortium name="The Broad Institute Genome Sequencing Platform"/>
            <person name="Ma L.-J."/>
            <person name="Dead R."/>
            <person name="Young S.K."/>
            <person name="Zeng Q."/>
            <person name="Gargeya S."/>
            <person name="Fitzgerald M."/>
            <person name="Haas B."/>
            <person name="Abouelleil A."/>
            <person name="Alvarado L."/>
            <person name="Arachchi H.M."/>
            <person name="Berlin A."/>
            <person name="Brown A."/>
            <person name="Chapman S.B."/>
            <person name="Chen Z."/>
            <person name="Dunbar C."/>
            <person name="Freedman E."/>
            <person name="Gearin G."/>
            <person name="Gellesch M."/>
            <person name="Goldberg J."/>
            <person name="Griggs A."/>
            <person name="Gujja S."/>
            <person name="Heiman D."/>
            <person name="Howarth C."/>
            <person name="Larson L."/>
            <person name="Lui A."/>
            <person name="MacDonald P.J.P."/>
            <person name="Mehta T."/>
            <person name="Montmayeur A."/>
            <person name="Murphy C."/>
            <person name="Neiman D."/>
            <person name="Pearson M."/>
            <person name="Priest M."/>
            <person name="Roberts A."/>
            <person name="Saif S."/>
            <person name="Shea T."/>
            <person name="Shenoy N."/>
            <person name="Sisk P."/>
            <person name="Stolte C."/>
            <person name="Sykes S."/>
            <person name="Yandava C."/>
            <person name="Wortman J."/>
            <person name="Nusbaum C."/>
            <person name="Birren B."/>
        </authorList>
    </citation>
    <scope>NUCLEOTIDE SEQUENCE</scope>
    <source>
        <strain>70-15</strain>
    </source>
</reference>
<dbReference type="HOGENOM" id="CLU_1928034_0_0_1"/>
<organism evidence="1 2">
    <name type="scientific">Pyricularia oryzae (strain 70-15 / ATCC MYA-4617 / FGSC 8958)</name>
    <name type="common">Rice blast fungus</name>
    <name type="synonym">Magnaporthe oryzae</name>
    <dbReference type="NCBI Taxonomy" id="242507"/>
    <lineage>
        <taxon>Eukaryota</taxon>
        <taxon>Fungi</taxon>
        <taxon>Dikarya</taxon>
        <taxon>Ascomycota</taxon>
        <taxon>Pezizomycotina</taxon>
        <taxon>Sordariomycetes</taxon>
        <taxon>Sordariomycetidae</taxon>
        <taxon>Magnaporthales</taxon>
        <taxon>Pyriculariaceae</taxon>
        <taxon>Pyricularia</taxon>
    </lineage>
</organism>
<dbReference type="RefSeq" id="XP_003709715.1">
    <property type="nucleotide sequence ID" value="XM_003709667.1"/>
</dbReference>
<dbReference type="InParanoid" id="G4MNU6"/>
<proteinExistence type="predicted"/>
<sequence>MNLWVYYLRIGMKGTLGSSSRWYAWREGLQHRLAGSLQDGAHSCCSWGGGHYQAAVALYAFKGKVPFVDINRSTYLYLDTQVSKLANRTRVLESNKFYGLMKTQTCYAIITGNPPVIADAGPGRVGDSPLG</sequence>
<dbReference type="Proteomes" id="UP000009058">
    <property type="component" value="Chromosome 1"/>
</dbReference>